<evidence type="ECO:0000256" key="2">
    <source>
        <dbReference type="SAM" id="SignalP"/>
    </source>
</evidence>
<feature type="signal peptide" evidence="2">
    <location>
        <begin position="1"/>
        <end position="27"/>
    </location>
</feature>
<sequence length="100" mass="10757">MMIRKSAAIALLLVLHLLAADIPSSSALRPYGCWVVTSLQAHYGREQNGGRKAGNGGDTEIQGKNSAAFRSLRTILPKRAPPPPIVNKKKSYNAFSNPSN</sequence>
<protein>
    <recommendedName>
        <fullName evidence="5">Secreted protein</fullName>
    </recommendedName>
</protein>
<dbReference type="AlphaFoldDB" id="A0AAV0PVR1"/>
<organism evidence="3 4">
    <name type="scientific">Linum tenue</name>
    <dbReference type="NCBI Taxonomy" id="586396"/>
    <lineage>
        <taxon>Eukaryota</taxon>
        <taxon>Viridiplantae</taxon>
        <taxon>Streptophyta</taxon>
        <taxon>Embryophyta</taxon>
        <taxon>Tracheophyta</taxon>
        <taxon>Spermatophyta</taxon>
        <taxon>Magnoliopsida</taxon>
        <taxon>eudicotyledons</taxon>
        <taxon>Gunneridae</taxon>
        <taxon>Pentapetalae</taxon>
        <taxon>rosids</taxon>
        <taxon>fabids</taxon>
        <taxon>Malpighiales</taxon>
        <taxon>Linaceae</taxon>
        <taxon>Linum</taxon>
    </lineage>
</organism>
<feature type="chain" id="PRO_5043874783" description="Secreted protein" evidence="2">
    <location>
        <begin position="28"/>
        <end position="100"/>
    </location>
</feature>
<name>A0AAV0PVR1_9ROSI</name>
<keyword evidence="2" id="KW-0732">Signal</keyword>
<accession>A0AAV0PVR1</accession>
<reference evidence="3" key="1">
    <citation type="submission" date="2022-08" db="EMBL/GenBank/DDBJ databases">
        <authorList>
            <person name="Gutierrez-Valencia J."/>
        </authorList>
    </citation>
    <scope>NUCLEOTIDE SEQUENCE</scope>
</reference>
<gene>
    <name evidence="3" type="ORF">LITE_LOCUS39966</name>
</gene>
<comment type="caution">
    <text evidence="3">The sequence shown here is derived from an EMBL/GenBank/DDBJ whole genome shotgun (WGS) entry which is preliminary data.</text>
</comment>
<evidence type="ECO:0008006" key="5">
    <source>
        <dbReference type="Google" id="ProtNLM"/>
    </source>
</evidence>
<dbReference type="EMBL" id="CAMGYJ010000009">
    <property type="protein sequence ID" value="CAI0474248.1"/>
    <property type="molecule type" value="Genomic_DNA"/>
</dbReference>
<evidence type="ECO:0000256" key="1">
    <source>
        <dbReference type="SAM" id="MobiDB-lite"/>
    </source>
</evidence>
<evidence type="ECO:0000313" key="4">
    <source>
        <dbReference type="Proteomes" id="UP001154282"/>
    </source>
</evidence>
<keyword evidence="4" id="KW-1185">Reference proteome</keyword>
<dbReference type="Proteomes" id="UP001154282">
    <property type="component" value="Unassembled WGS sequence"/>
</dbReference>
<evidence type="ECO:0000313" key="3">
    <source>
        <dbReference type="EMBL" id="CAI0474248.1"/>
    </source>
</evidence>
<feature type="region of interest" description="Disordered" evidence="1">
    <location>
        <begin position="76"/>
        <end position="100"/>
    </location>
</feature>
<proteinExistence type="predicted"/>